<dbReference type="RefSeq" id="WP_035314493.1">
    <property type="nucleotide sequence ID" value="NZ_AODH01000023.1"/>
</dbReference>
<dbReference type="InterPro" id="IPR013094">
    <property type="entry name" value="AB_hydrolase_3"/>
</dbReference>
<protein>
    <submittedName>
        <fullName evidence="3">Putative lipase</fullName>
    </submittedName>
</protein>
<dbReference type="Proteomes" id="UP000019243">
    <property type="component" value="Unassembled WGS sequence"/>
</dbReference>
<proteinExistence type="predicted"/>
<evidence type="ECO:0000313" key="3">
    <source>
        <dbReference type="EMBL" id="EUJ39863.1"/>
    </source>
</evidence>
<keyword evidence="4" id="KW-1185">Reference proteome</keyword>
<evidence type="ECO:0000256" key="1">
    <source>
        <dbReference type="ARBA" id="ARBA00022801"/>
    </source>
</evidence>
<dbReference type="OrthoDB" id="9815425at2"/>
<sequence length="347" mass="38490">MNKFLKWLFVGFATLVLLPFTVLFFIFRKAKGVPIAHPEQLENLNDDAKEYVKTSGSTTDIGSRYKYIRVTDKLTPVRPSVHVGLVEDKKIAGPKGTQLPIRIYTPIKDGPYKVMLYFHDGGFINGNLQTTDALARDIVEETGFKVITVEYRLAPDAPFPAAVEDAFAALEWAQAHPASLEYDGSGFIVAGEGSGANLAAVISILARDKQSEAKISEQLLFSPITDIFSRDASVLYPSFDIFDEGFVLTKDGLDKMFSLYIADNYELKYNPLLAPIRTKDLTNLPPALIISAQFDPLRDQARKYADVLAKAGVTVEHHEIERVTHGYMAHLPNAAAHVLQLVNKFVK</sequence>
<name>W7D3K6_9LIST</name>
<comment type="caution">
    <text evidence="3">The sequence shown here is derived from an EMBL/GenBank/DDBJ whole genome shotgun (WGS) entry which is preliminary data.</text>
</comment>
<dbReference type="SUPFAM" id="SSF53474">
    <property type="entry name" value="alpha/beta-Hydrolases"/>
    <property type="match status" value="1"/>
</dbReference>
<dbReference type="PANTHER" id="PTHR48081">
    <property type="entry name" value="AB HYDROLASE SUPERFAMILY PROTEIN C4A8.06C"/>
    <property type="match status" value="1"/>
</dbReference>
<evidence type="ECO:0000259" key="2">
    <source>
        <dbReference type="Pfam" id="PF07859"/>
    </source>
</evidence>
<dbReference type="AlphaFoldDB" id="W7D3K6"/>
<dbReference type="STRING" id="1265861.BCAMP_06665"/>
<reference evidence="3 4" key="1">
    <citation type="submission" date="2012-12" db="EMBL/GenBank/DDBJ databases">
        <title>Novel taxa of Listeriaceae from agricultural environments in the United States.</title>
        <authorList>
            <person name="den Bakker H.C."/>
            <person name="Allred A."/>
            <person name="Warchocki S."/>
            <person name="Wright E.M."/>
            <person name="Burrell A."/>
            <person name="Nightingale K.K."/>
            <person name="Kephart D."/>
            <person name="Wiedmann M."/>
        </authorList>
    </citation>
    <scope>NUCLEOTIDE SEQUENCE [LARGE SCALE GENOMIC DNA]</scope>
    <source>
        <strain evidence="3 4">FSL F6-1037</strain>
    </source>
</reference>
<feature type="domain" description="Alpha/beta hydrolase fold-3" evidence="2">
    <location>
        <begin position="115"/>
        <end position="328"/>
    </location>
</feature>
<dbReference type="PANTHER" id="PTHR48081:SF8">
    <property type="entry name" value="ALPHA_BETA HYDROLASE FOLD-3 DOMAIN-CONTAINING PROTEIN-RELATED"/>
    <property type="match status" value="1"/>
</dbReference>
<gene>
    <name evidence="3" type="ORF">BCAMP_06665</name>
</gene>
<dbReference type="InterPro" id="IPR050300">
    <property type="entry name" value="GDXG_lipolytic_enzyme"/>
</dbReference>
<keyword evidence="1" id="KW-0378">Hydrolase</keyword>
<organism evidence="3 4">
    <name type="scientific">Brochothrix campestris FSL F6-1037</name>
    <dbReference type="NCBI Taxonomy" id="1265861"/>
    <lineage>
        <taxon>Bacteria</taxon>
        <taxon>Bacillati</taxon>
        <taxon>Bacillota</taxon>
        <taxon>Bacilli</taxon>
        <taxon>Bacillales</taxon>
        <taxon>Listeriaceae</taxon>
        <taxon>Brochothrix</taxon>
    </lineage>
</organism>
<dbReference type="Pfam" id="PF07859">
    <property type="entry name" value="Abhydrolase_3"/>
    <property type="match status" value="1"/>
</dbReference>
<evidence type="ECO:0000313" key="4">
    <source>
        <dbReference type="Proteomes" id="UP000019243"/>
    </source>
</evidence>
<dbReference type="InterPro" id="IPR029058">
    <property type="entry name" value="AB_hydrolase_fold"/>
</dbReference>
<dbReference type="PATRIC" id="fig|1265861.3.peg.1321"/>
<accession>W7D3K6</accession>
<dbReference type="EMBL" id="AODH01000023">
    <property type="protein sequence ID" value="EUJ39863.1"/>
    <property type="molecule type" value="Genomic_DNA"/>
</dbReference>
<dbReference type="GO" id="GO:0016787">
    <property type="term" value="F:hydrolase activity"/>
    <property type="evidence" value="ECO:0007669"/>
    <property type="project" value="UniProtKB-KW"/>
</dbReference>
<dbReference type="Gene3D" id="3.40.50.1820">
    <property type="entry name" value="alpha/beta hydrolase"/>
    <property type="match status" value="1"/>
</dbReference>